<dbReference type="EMBL" id="BMFA01000001">
    <property type="protein sequence ID" value="GGB33002.1"/>
    <property type="molecule type" value="Genomic_DNA"/>
</dbReference>
<accession>A0A916T5V0</accession>
<keyword evidence="1" id="KW-0472">Membrane</keyword>
<keyword evidence="1" id="KW-1133">Transmembrane helix</keyword>
<evidence type="ECO:0000313" key="3">
    <source>
        <dbReference type="Proteomes" id="UP000605148"/>
    </source>
</evidence>
<dbReference type="Pfam" id="PF20082">
    <property type="entry name" value="DUF6476"/>
    <property type="match status" value="1"/>
</dbReference>
<sequence length="120" mass="12974">MYDMTNPKLRDDELDEAPLDPAAQRLQVKLRRLLLGSSLIMFLGFVAVFAAIIYKINEPSDDEGVIFAETIVLPEPLDIRSVNLSDGVLTLVGGQGGATVLVFVDAQSGEVLGTSRVLSR</sequence>
<gene>
    <name evidence="2" type="ORF">GCM10011316_01370</name>
</gene>
<evidence type="ECO:0000256" key="1">
    <source>
        <dbReference type="SAM" id="Phobius"/>
    </source>
</evidence>
<organism evidence="2 3">
    <name type="scientific">Roseibium aquae</name>
    <dbReference type="NCBI Taxonomy" id="1323746"/>
    <lineage>
        <taxon>Bacteria</taxon>
        <taxon>Pseudomonadati</taxon>
        <taxon>Pseudomonadota</taxon>
        <taxon>Alphaproteobacteria</taxon>
        <taxon>Hyphomicrobiales</taxon>
        <taxon>Stappiaceae</taxon>
        <taxon>Roseibium</taxon>
    </lineage>
</organism>
<comment type="caution">
    <text evidence="2">The sequence shown here is derived from an EMBL/GenBank/DDBJ whole genome shotgun (WGS) entry which is preliminary data.</text>
</comment>
<reference evidence="2" key="1">
    <citation type="journal article" date="2014" name="Int. J. Syst. Evol. Microbiol.">
        <title>Complete genome sequence of Corynebacterium casei LMG S-19264T (=DSM 44701T), isolated from a smear-ripened cheese.</title>
        <authorList>
            <consortium name="US DOE Joint Genome Institute (JGI-PGF)"/>
            <person name="Walter F."/>
            <person name="Albersmeier A."/>
            <person name="Kalinowski J."/>
            <person name="Ruckert C."/>
        </authorList>
    </citation>
    <scope>NUCLEOTIDE SEQUENCE</scope>
    <source>
        <strain evidence="2">CGMCC 1.12426</strain>
    </source>
</reference>
<dbReference type="Proteomes" id="UP000605148">
    <property type="component" value="Unassembled WGS sequence"/>
</dbReference>
<proteinExistence type="predicted"/>
<name>A0A916T5V0_9HYPH</name>
<keyword evidence="1" id="KW-0812">Transmembrane</keyword>
<dbReference type="InterPro" id="IPR045519">
    <property type="entry name" value="DUF6476"/>
</dbReference>
<evidence type="ECO:0000313" key="2">
    <source>
        <dbReference type="EMBL" id="GGB33002.1"/>
    </source>
</evidence>
<keyword evidence="3" id="KW-1185">Reference proteome</keyword>
<reference evidence="2" key="2">
    <citation type="submission" date="2020-09" db="EMBL/GenBank/DDBJ databases">
        <authorList>
            <person name="Sun Q."/>
            <person name="Zhou Y."/>
        </authorList>
    </citation>
    <scope>NUCLEOTIDE SEQUENCE</scope>
    <source>
        <strain evidence="2">CGMCC 1.12426</strain>
    </source>
</reference>
<feature type="transmembrane region" description="Helical" evidence="1">
    <location>
        <begin position="33"/>
        <end position="54"/>
    </location>
</feature>
<protein>
    <submittedName>
        <fullName evidence="2">Uncharacterized protein</fullName>
    </submittedName>
</protein>
<dbReference type="AlphaFoldDB" id="A0A916T5V0"/>